<organism evidence="2 3">
    <name type="scientific">Streptomyces buecherae</name>
    <dbReference type="NCBI Taxonomy" id="2763006"/>
    <lineage>
        <taxon>Bacteria</taxon>
        <taxon>Bacillati</taxon>
        <taxon>Actinomycetota</taxon>
        <taxon>Actinomycetes</taxon>
        <taxon>Kitasatosporales</taxon>
        <taxon>Streptomycetaceae</taxon>
        <taxon>Streptomyces</taxon>
    </lineage>
</organism>
<feature type="domain" description="DUF397" evidence="1">
    <location>
        <begin position="22"/>
        <end position="74"/>
    </location>
</feature>
<protein>
    <submittedName>
        <fullName evidence="2">DUF397 domain-containing protein</fullName>
    </submittedName>
</protein>
<dbReference type="EMBL" id="CP054929">
    <property type="protein sequence ID" value="QKW53750.1"/>
    <property type="molecule type" value="Genomic_DNA"/>
</dbReference>
<evidence type="ECO:0000259" key="1">
    <source>
        <dbReference type="Pfam" id="PF04149"/>
    </source>
</evidence>
<name>A0A7H8NH36_9ACTN</name>
<sequence length="83" mass="8427">MREGSGMDFRNGVGADEIAGVDWFKSSASEGVGNCVEVAGLPDGGVAMRNSRDASGPALIFTAAEIRAFLAGAKEGEFDGLCG</sequence>
<reference evidence="2 3" key="1">
    <citation type="submission" date="2020-06" db="EMBL/GenBank/DDBJ databases">
        <title>Genome mining for natural products.</title>
        <authorList>
            <person name="Zhang B."/>
            <person name="Shi J."/>
            <person name="Ge H."/>
        </authorList>
    </citation>
    <scope>NUCLEOTIDE SEQUENCE [LARGE SCALE GENOMIC DNA]</scope>
    <source>
        <strain evidence="2 3">NA00687</strain>
    </source>
</reference>
<dbReference type="AlphaFoldDB" id="A0A7H8NH36"/>
<evidence type="ECO:0000313" key="2">
    <source>
        <dbReference type="EMBL" id="QKW53750.1"/>
    </source>
</evidence>
<proteinExistence type="predicted"/>
<accession>A0A7H8NH36</accession>
<evidence type="ECO:0000313" key="3">
    <source>
        <dbReference type="Proteomes" id="UP000509303"/>
    </source>
</evidence>
<dbReference type="Proteomes" id="UP000509303">
    <property type="component" value="Chromosome"/>
</dbReference>
<dbReference type="InterPro" id="IPR007278">
    <property type="entry name" value="DUF397"/>
</dbReference>
<gene>
    <name evidence="2" type="ORF">HUT08_34095</name>
</gene>
<keyword evidence="3" id="KW-1185">Reference proteome</keyword>
<dbReference type="Pfam" id="PF04149">
    <property type="entry name" value="DUF397"/>
    <property type="match status" value="1"/>
</dbReference>